<comment type="caution">
    <text evidence="1">The sequence shown here is derived from an EMBL/GenBank/DDBJ whole genome shotgun (WGS) entry which is preliminary data.</text>
</comment>
<evidence type="ECO:0000313" key="2">
    <source>
        <dbReference type="Proteomes" id="UP000821853"/>
    </source>
</evidence>
<gene>
    <name evidence="1" type="ORF">HPB48_020490</name>
</gene>
<dbReference type="VEuPathDB" id="VectorBase:HLOH_061727"/>
<evidence type="ECO:0000313" key="1">
    <source>
        <dbReference type="EMBL" id="KAH9360701.1"/>
    </source>
</evidence>
<accession>A0A9J6FCN8</accession>
<reference evidence="1 2" key="1">
    <citation type="journal article" date="2020" name="Cell">
        <title>Large-Scale Comparative Analyses of Tick Genomes Elucidate Their Genetic Diversity and Vector Capacities.</title>
        <authorList>
            <consortium name="Tick Genome and Microbiome Consortium (TIGMIC)"/>
            <person name="Jia N."/>
            <person name="Wang J."/>
            <person name="Shi W."/>
            <person name="Du L."/>
            <person name="Sun Y."/>
            <person name="Zhan W."/>
            <person name="Jiang J.F."/>
            <person name="Wang Q."/>
            <person name="Zhang B."/>
            <person name="Ji P."/>
            <person name="Bell-Sakyi L."/>
            <person name="Cui X.M."/>
            <person name="Yuan T.T."/>
            <person name="Jiang B.G."/>
            <person name="Yang W.F."/>
            <person name="Lam T.T."/>
            <person name="Chang Q.C."/>
            <person name="Ding S.J."/>
            <person name="Wang X.J."/>
            <person name="Zhu J.G."/>
            <person name="Ruan X.D."/>
            <person name="Zhao L."/>
            <person name="Wei J.T."/>
            <person name="Ye R.Z."/>
            <person name="Que T.C."/>
            <person name="Du C.H."/>
            <person name="Zhou Y.H."/>
            <person name="Cheng J.X."/>
            <person name="Dai P.F."/>
            <person name="Guo W.B."/>
            <person name="Han X.H."/>
            <person name="Huang E.J."/>
            <person name="Li L.F."/>
            <person name="Wei W."/>
            <person name="Gao Y.C."/>
            <person name="Liu J.Z."/>
            <person name="Shao H.Z."/>
            <person name="Wang X."/>
            <person name="Wang C.C."/>
            <person name="Yang T.C."/>
            <person name="Huo Q.B."/>
            <person name="Li W."/>
            <person name="Chen H.Y."/>
            <person name="Chen S.E."/>
            <person name="Zhou L.G."/>
            <person name="Ni X.B."/>
            <person name="Tian J.H."/>
            <person name="Sheng Y."/>
            <person name="Liu T."/>
            <person name="Pan Y.S."/>
            <person name="Xia L.Y."/>
            <person name="Li J."/>
            <person name="Zhao F."/>
            <person name="Cao W.C."/>
        </authorList>
    </citation>
    <scope>NUCLEOTIDE SEQUENCE [LARGE SCALE GENOMIC DNA]</scope>
    <source>
        <strain evidence="1">HaeL-2018</strain>
    </source>
</reference>
<dbReference type="EMBL" id="JABSTR010000001">
    <property type="protein sequence ID" value="KAH9360701.1"/>
    <property type="molecule type" value="Genomic_DNA"/>
</dbReference>
<protein>
    <submittedName>
        <fullName evidence="1">Uncharacterized protein</fullName>
    </submittedName>
</protein>
<organism evidence="1 2">
    <name type="scientific">Haemaphysalis longicornis</name>
    <name type="common">Bush tick</name>
    <dbReference type="NCBI Taxonomy" id="44386"/>
    <lineage>
        <taxon>Eukaryota</taxon>
        <taxon>Metazoa</taxon>
        <taxon>Ecdysozoa</taxon>
        <taxon>Arthropoda</taxon>
        <taxon>Chelicerata</taxon>
        <taxon>Arachnida</taxon>
        <taxon>Acari</taxon>
        <taxon>Parasitiformes</taxon>
        <taxon>Ixodida</taxon>
        <taxon>Ixodoidea</taxon>
        <taxon>Ixodidae</taxon>
        <taxon>Haemaphysalinae</taxon>
        <taxon>Haemaphysalis</taxon>
    </lineage>
</organism>
<keyword evidence="2" id="KW-1185">Reference proteome</keyword>
<name>A0A9J6FCN8_HAELO</name>
<dbReference type="AlphaFoldDB" id="A0A9J6FCN8"/>
<dbReference type="Proteomes" id="UP000821853">
    <property type="component" value="Chromosome 1"/>
</dbReference>
<proteinExistence type="predicted"/>
<sequence>MGLGGCAEERVCAKLGVCMRREPVVLPVLEERLVLCTTGAAADNSPEKIGSPRSILSGHPEYIHQDCHTAGHWWFAGEAKNEHSLGDAGSSRRLDKILHIQAGVWNRSRSI</sequence>